<feature type="compositionally biased region" description="Polar residues" evidence="9">
    <location>
        <begin position="140"/>
        <end position="161"/>
    </location>
</feature>
<evidence type="ECO:0000256" key="2">
    <source>
        <dbReference type="ARBA" id="ARBA00009626"/>
    </source>
</evidence>
<feature type="region of interest" description="Disordered" evidence="9">
    <location>
        <begin position="215"/>
        <end position="311"/>
    </location>
</feature>
<evidence type="ECO:0000256" key="8">
    <source>
        <dbReference type="RuleBase" id="RU364141"/>
    </source>
</evidence>
<comment type="caution">
    <text evidence="10">The sequence shown here is derived from an EMBL/GenBank/DDBJ whole genome shotgun (WGS) entry which is preliminary data.</text>
</comment>
<comment type="similarity">
    <text evidence="2 8">Belongs to the Mediator complex subunit 4 family.</text>
</comment>
<dbReference type="EMBL" id="MU251265">
    <property type="protein sequence ID" value="KAG9251940.1"/>
    <property type="molecule type" value="Genomic_DNA"/>
</dbReference>
<evidence type="ECO:0000256" key="9">
    <source>
        <dbReference type="SAM" id="MobiDB-lite"/>
    </source>
</evidence>
<evidence type="ECO:0000256" key="4">
    <source>
        <dbReference type="ARBA" id="ARBA00023015"/>
    </source>
</evidence>
<organism evidence="10 11">
    <name type="scientific">Emericellopsis atlantica</name>
    <dbReference type="NCBI Taxonomy" id="2614577"/>
    <lineage>
        <taxon>Eukaryota</taxon>
        <taxon>Fungi</taxon>
        <taxon>Dikarya</taxon>
        <taxon>Ascomycota</taxon>
        <taxon>Pezizomycotina</taxon>
        <taxon>Sordariomycetes</taxon>
        <taxon>Hypocreomycetidae</taxon>
        <taxon>Hypocreales</taxon>
        <taxon>Bionectriaceae</taxon>
        <taxon>Emericellopsis</taxon>
    </lineage>
</organism>
<protein>
    <recommendedName>
        <fullName evidence="3 8">Mediator of RNA polymerase II transcription subunit 4</fullName>
    </recommendedName>
    <alternativeName>
        <fullName evidence="7 8">Mediator complex subunit 4</fullName>
    </alternativeName>
</protein>
<comment type="subunit">
    <text evidence="8">Component of the Mediator complex.</text>
</comment>
<dbReference type="GO" id="GO:0006357">
    <property type="term" value="P:regulation of transcription by RNA polymerase II"/>
    <property type="evidence" value="ECO:0007669"/>
    <property type="project" value="InterPro"/>
</dbReference>
<sequence length="311" mass="34606">MDELIDARFDRLEKALTSLINSIHQYHPSTAFAKDLDAADHELGHDLEQLQAHQSNHLRLETLRQTSSTLDAQIKSTLQSLASTRKDITTTQTTTFPSTPNYPVSYAELLNYARRISKTTMPPAGMAKQDVVKPAPETSIAPTPSGTQSPAATMNGGSVSTPFAPPSATANANTSLPEIVTQYLNPLSGQPFIPWPTENAIRNGSLAANQILAEKGIEPRGYDPAEEEERKKREEESRKQKEEEEKLALEERERKIREQRERQWREERERRAAADASRENGTGAAAAAPARQEPKQFQFASLDDDDDDDEE</sequence>
<feature type="region of interest" description="Disordered" evidence="9">
    <location>
        <begin position="135"/>
        <end position="170"/>
    </location>
</feature>
<evidence type="ECO:0000313" key="11">
    <source>
        <dbReference type="Proteomes" id="UP000887229"/>
    </source>
</evidence>
<keyword evidence="6 8" id="KW-0539">Nucleus</keyword>
<dbReference type="GO" id="GO:0003712">
    <property type="term" value="F:transcription coregulator activity"/>
    <property type="evidence" value="ECO:0007669"/>
    <property type="project" value="InterPro"/>
</dbReference>
<dbReference type="Proteomes" id="UP000887229">
    <property type="component" value="Unassembled WGS sequence"/>
</dbReference>
<accession>A0A9P8CME7</accession>
<gene>
    <name evidence="8" type="primary">MED4</name>
    <name evidence="10" type="ORF">F5Z01DRAFT_662460</name>
</gene>
<keyword evidence="8" id="KW-0010">Activator</keyword>
<reference evidence="10" key="1">
    <citation type="journal article" date="2021" name="IMA Fungus">
        <title>Genomic characterization of three marine fungi, including Emericellopsis atlantica sp. nov. with signatures of a generalist lifestyle and marine biomass degradation.</title>
        <authorList>
            <person name="Hagestad O.C."/>
            <person name="Hou L."/>
            <person name="Andersen J.H."/>
            <person name="Hansen E.H."/>
            <person name="Altermark B."/>
            <person name="Li C."/>
            <person name="Kuhnert E."/>
            <person name="Cox R.J."/>
            <person name="Crous P.W."/>
            <person name="Spatafora J.W."/>
            <person name="Lail K."/>
            <person name="Amirebrahimi M."/>
            <person name="Lipzen A."/>
            <person name="Pangilinan J."/>
            <person name="Andreopoulos W."/>
            <person name="Hayes R.D."/>
            <person name="Ng V."/>
            <person name="Grigoriev I.V."/>
            <person name="Jackson S.A."/>
            <person name="Sutton T.D.S."/>
            <person name="Dobson A.D.W."/>
            <person name="Rama T."/>
        </authorList>
    </citation>
    <scope>NUCLEOTIDE SEQUENCE</scope>
    <source>
        <strain evidence="10">TS7</strain>
    </source>
</reference>
<evidence type="ECO:0000256" key="7">
    <source>
        <dbReference type="ARBA" id="ARBA00031257"/>
    </source>
</evidence>
<feature type="compositionally biased region" description="Basic and acidic residues" evidence="9">
    <location>
        <begin position="215"/>
        <end position="278"/>
    </location>
</feature>
<evidence type="ECO:0000313" key="10">
    <source>
        <dbReference type="EMBL" id="KAG9251940.1"/>
    </source>
</evidence>
<evidence type="ECO:0000256" key="6">
    <source>
        <dbReference type="ARBA" id="ARBA00023242"/>
    </source>
</evidence>
<dbReference type="GO" id="GO:0016592">
    <property type="term" value="C:mediator complex"/>
    <property type="evidence" value="ECO:0007669"/>
    <property type="project" value="InterPro"/>
</dbReference>
<dbReference type="InterPro" id="IPR019258">
    <property type="entry name" value="Mediator_Med4"/>
</dbReference>
<dbReference type="Pfam" id="PF10018">
    <property type="entry name" value="Med4"/>
    <property type="match status" value="1"/>
</dbReference>
<feature type="compositionally biased region" description="Acidic residues" evidence="9">
    <location>
        <begin position="302"/>
        <end position="311"/>
    </location>
</feature>
<evidence type="ECO:0000256" key="3">
    <source>
        <dbReference type="ARBA" id="ARBA00020629"/>
    </source>
</evidence>
<evidence type="ECO:0000256" key="1">
    <source>
        <dbReference type="ARBA" id="ARBA00004123"/>
    </source>
</evidence>
<keyword evidence="4 8" id="KW-0805">Transcription regulation</keyword>
<dbReference type="OrthoDB" id="1929813at2759"/>
<evidence type="ECO:0000256" key="5">
    <source>
        <dbReference type="ARBA" id="ARBA00023163"/>
    </source>
</evidence>
<comment type="subcellular location">
    <subcellularLocation>
        <location evidence="1 8">Nucleus</location>
    </subcellularLocation>
</comment>
<dbReference type="AlphaFoldDB" id="A0A9P8CME7"/>
<keyword evidence="11" id="KW-1185">Reference proteome</keyword>
<name>A0A9P8CME7_9HYPO</name>
<comment type="function">
    <text evidence="8">Component of the Mediator complex, a coactivator involved in the regulated transcription of nearly all RNA polymerase II-dependent genes. Mediator functions as a bridge to convey information from gene-specific regulatory proteins to the basal RNA polymerase II transcription machinery. Mediator is recruited to promoters by direct interactions with regulatory proteins and serves as a scaffold for the assembly of a functional preinitiation complex with RNA polymerase II and the general transcription factors.</text>
</comment>
<proteinExistence type="inferred from homology"/>
<keyword evidence="5 8" id="KW-0804">Transcription</keyword>